<sequence length="121" mass="13739">MASSDQSRNHAEPSPSPPEVQAFRDSLHAISNEAEQFEACVAMRNQLFDQQSDLELHFARVEKVMLAECARYKEAKRGWSNKRDPDTNTKKWQRFVDIASMGASRKRECLAPLTKASLNPC</sequence>
<dbReference type="Proteomes" id="UP000240883">
    <property type="component" value="Unassembled WGS sequence"/>
</dbReference>
<reference evidence="2 3" key="1">
    <citation type="journal article" date="2018" name="Front. Microbiol.">
        <title>Genome-Wide Analysis of Corynespora cassiicola Leaf Fall Disease Putative Effectors.</title>
        <authorList>
            <person name="Lopez D."/>
            <person name="Ribeiro S."/>
            <person name="Label P."/>
            <person name="Fumanal B."/>
            <person name="Venisse J.S."/>
            <person name="Kohler A."/>
            <person name="de Oliveira R.R."/>
            <person name="Labutti K."/>
            <person name="Lipzen A."/>
            <person name="Lail K."/>
            <person name="Bauer D."/>
            <person name="Ohm R.A."/>
            <person name="Barry K.W."/>
            <person name="Spatafora J."/>
            <person name="Grigoriev I.V."/>
            <person name="Martin F.M."/>
            <person name="Pujade-Renaud V."/>
        </authorList>
    </citation>
    <scope>NUCLEOTIDE SEQUENCE [LARGE SCALE GENOMIC DNA]</scope>
    <source>
        <strain evidence="2 3">Philippines</strain>
    </source>
</reference>
<organism evidence="2 3">
    <name type="scientific">Corynespora cassiicola Philippines</name>
    <dbReference type="NCBI Taxonomy" id="1448308"/>
    <lineage>
        <taxon>Eukaryota</taxon>
        <taxon>Fungi</taxon>
        <taxon>Dikarya</taxon>
        <taxon>Ascomycota</taxon>
        <taxon>Pezizomycotina</taxon>
        <taxon>Dothideomycetes</taxon>
        <taxon>Pleosporomycetidae</taxon>
        <taxon>Pleosporales</taxon>
        <taxon>Corynesporascaceae</taxon>
        <taxon>Corynespora</taxon>
    </lineage>
</organism>
<feature type="region of interest" description="Disordered" evidence="1">
    <location>
        <begin position="1"/>
        <end position="21"/>
    </location>
</feature>
<proteinExistence type="predicted"/>
<evidence type="ECO:0000313" key="2">
    <source>
        <dbReference type="EMBL" id="PSN59240.1"/>
    </source>
</evidence>
<evidence type="ECO:0000256" key="1">
    <source>
        <dbReference type="SAM" id="MobiDB-lite"/>
    </source>
</evidence>
<accession>A0A2T2N1D5</accession>
<evidence type="ECO:0000313" key="3">
    <source>
        <dbReference type="Proteomes" id="UP000240883"/>
    </source>
</evidence>
<gene>
    <name evidence="2" type="ORF">BS50DRAFT_580116</name>
</gene>
<dbReference type="EMBL" id="KZ678160">
    <property type="protein sequence ID" value="PSN59240.1"/>
    <property type="molecule type" value="Genomic_DNA"/>
</dbReference>
<protein>
    <submittedName>
        <fullName evidence="2">Uncharacterized protein</fullName>
    </submittedName>
</protein>
<dbReference type="AlphaFoldDB" id="A0A2T2N1D5"/>
<name>A0A2T2N1D5_CORCC</name>
<keyword evidence="3" id="KW-1185">Reference proteome</keyword>
<dbReference type="OrthoDB" id="3860121at2759"/>